<dbReference type="InterPro" id="IPR042099">
    <property type="entry name" value="ANL_N_sf"/>
</dbReference>
<dbReference type="InterPro" id="IPR020845">
    <property type="entry name" value="AMP-binding_CS"/>
</dbReference>
<dbReference type="PROSITE" id="PS00455">
    <property type="entry name" value="AMP_BINDING"/>
    <property type="match status" value="1"/>
</dbReference>
<dbReference type="InterPro" id="IPR025110">
    <property type="entry name" value="AMP-bd_C"/>
</dbReference>
<protein>
    <submittedName>
        <fullName evidence="3">Long-chain-fatty-acid--CoA ligase</fullName>
    </submittedName>
</protein>
<gene>
    <name evidence="3" type="primary">lcfB_5</name>
    <name evidence="3" type="ORF">AOPFMNJM_3739</name>
</gene>
<dbReference type="Pfam" id="PF00501">
    <property type="entry name" value="AMP-binding"/>
    <property type="match status" value="1"/>
</dbReference>
<evidence type="ECO:0000259" key="1">
    <source>
        <dbReference type="Pfam" id="PF00501"/>
    </source>
</evidence>
<dbReference type="PANTHER" id="PTHR43767:SF1">
    <property type="entry name" value="NONRIBOSOMAL PEPTIDE SYNTHASE PES1 (EUROFUNG)-RELATED"/>
    <property type="match status" value="1"/>
</dbReference>
<evidence type="ECO:0000313" key="4">
    <source>
        <dbReference type="Proteomes" id="UP001055102"/>
    </source>
</evidence>
<dbReference type="InterPro" id="IPR000873">
    <property type="entry name" value="AMP-dep_synth/lig_dom"/>
</dbReference>
<accession>A0ABQ4SZ01</accession>
<feature type="domain" description="AMP-dependent synthetase/ligase" evidence="1">
    <location>
        <begin position="17"/>
        <end position="354"/>
    </location>
</feature>
<comment type="caution">
    <text evidence="3">The sequence shown here is derived from an EMBL/GenBank/DDBJ whole genome shotgun (WGS) entry which is preliminary data.</text>
</comment>
<dbReference type="EMBL" id="BPQR01000078">
    <property type="protein sequence ID" value="GJE08402.1"/>
    <property type="molecule type" value="Genomic_DNA"/>
</dbReference>
<reference evidence="3" key="1">
    <citation type="journal article" date="2021" name="Front. Microbiol.">
        <title>Comprehensive Comparative Genomics and Phenotyping of Methylobacterium Species.</title>
        <authorList>
            <person name="Alessa O."/>
            <person name="Ogura Y."/>
            <person name="Fujitani Y."/>
            <person name="Takami H."/>
            <person name="Hayashi T."/>
            <person name="Sahin N."/>
            <person name="Tani A."/>
        </authorList>
    </citation>
    <scope>NUCLEOTIDE SEQUENCE</scope>
    <source>
        <strain evidence="3">LMG 23639</strain>
    </source>
</reference>
<sequence>MPVLLHDLLDGPACAGARTAIVHGEETLSYAGLRARVEALAGRLAALGLAAGDRVAILMPKSIPECVALFAVSRAGGVGVPVHPSLKALQVRHIIADSGARVLIAEPSLRAGLGEALDGLDGLLVVDGTSDGTEPAPQVERAGESLAMILYTSGSTGLPKGVMLSHANLLAGTRIVRGYLGLGPDERILSVLPFSFDYGLNQLLTAVEQGAVCVLLEFRFGDEVVRAIERHRITVLAGVPTLWTLLTRAAPALRTADLSSLRLVTNSGGAVPLPTLQALRAALPGTDIVLMYGLTEAFRSTWLPPGELDRRPGSIGRAIPETEIFAVNERGERTKPGEPGILFHAGPTVSMGYWNRPEETARVLVPDPRDPGRGLVCRSGDRVVEDAEGYFTFLGREDAMIKSQGFRVSPTEVEAALMATGAFRQAAVIGLPDPSLGARIHAVAVPAGDGEGAALSDGEVLAQMRRALAPHMVPRAVERVESLPLTPNGKVDYKRLAAERLS</sequence>
<name>A0ABQ4SZ01_9HYPH</name>
<proteinExistence type="predicted"/>
<dbReference type="Proteomes" id="UP001055102">
    <property type="component" value="Unassembled WGS sequence"/>
</dbReference>
<dbReference type="RefSeq" id="WP_238278120.1">
    <property type="nucleotide sequence ID" value="NZ_BPQR01000078.1"/>
</dbReference>
<feature type="domain" description="AMP-binding enzyme C-terminal" evidence="2">
    <location>
        <begin position="412"/>
        <end position="490"/>
    </location>
</feature>
<keyword evidence="4" id="KW-1185">Reference proteome</keyword>
<organism evidence="3 4">
    <name type="scientific">Methylobacterium jeotgali</name>
    <dbReference type="NCBI Taxonomy" id="381630"/>
    <lineage>
        <taxon>Bacteria</taxon>
        <taxon>Pseudomonadati</taxon>
        <taxon>Pseudomonadota</taxon>
        <taxon>Alphaproteobacteria</taxon>
        <taxon>Hyphomicrobiales</taxon>
        <taxon>Methylobacteriaceae</taxon>
        <taxon>Methylobacterium</taxon>
    </lineage>
</organism>
<dbReference type="InterPro" id="IPR050237">
    <property type="entry name" value="ATP-dep_AMP-bd_enzyme"/>
</dbReference>
<dbReference type="SUPFAM" id="SSF56801">
    <property type="entry name" value="Acetyl-CoA synthetase-like"/>
    <property type="match status" value="1"/>
</dbReference>
<evidence type="ECO:0000259" key="2">
    <source>
        <dbReference type="Pfam" id="PF13193"/>
    </source>
</evidence>
<dbReference type="PANTHER" id="PTHR43767">
    <property type="entry name" value="LONG-CHAIN-FATTY-ACID--COA LIGASE"/>
    <property type="match status" value="1"/>
</dbReference>
<dbReference type="InterPro" id="IPR045851">
    <property type="entry name" value="AMP-bd_C_sf"/>
</dbReference>
<dbReference type="GO" id="GO:0016874">
    <property type="term" value="F:ligase activity"/>
    <property type="evidence" value="ECO:0007669"/>
    <property type="project" value="UniProtKB-KW"/>
</dbReference>
<dbReference type="Gene3D" id="3.40.50.12780">
    <property type="entry name" value="N-terminal domain of ligase-like"/>
    <property type="match status" value="1"/>
</dbReference>
<keyword evidence="3" id="KW-0436">Ligase</keyword>
<reference evidence="3" key="2">
    <citation type="submission" date="2021-08" db="EMBL/GenBank/DDBJ databases">
        <authorList>
            <person name="Tani A."/>
            <person name="Ola A."/>
            <person name="Ogura Y."/>
            <person name="Katsura K."/>
            <person name="Hayashi T."/>
        </authorList>
    </citation>
    <scope>NUCLEOTIDE SEQUENCE</scope>
    <source>
        <strain evidence="3">LMG 23639</strain>
    </source>
</reference>
<dbReference type="Gene3D" id="3.30.300.30">
    <property type="match status" value="1"/>
</dbReference>
<evidence type="ECO:0000313" key="3">
    <source>
        <dbReference type="EMBL" id="GJE08402.1"/>
    </source>
</evidence>
<dbReference type="Pfam" id="PF13193">
    <property type="entry name" value="AMP-binding_C"/>
    <property type="match status" value="1"/>
</dbReference>